<dbReference type="Proteomes" id="UP000253153">
    <property type="component" value="Unassembled WGS sequence"/>
</dbReference>
<evidence type="ECO:0000256" key="1">
    <source>
        <dbReference type="ARBA" id="ARBA00005495"/>
    </source>
</evidence>
<keyword evidence="2" id="KW-0479">Metal-binding</keyword>
<comment type="similarity">
    <text evidence="1">Belongs to the Gfa family.</text>
</comment>
<dbReference type="Gene3D" id="3.90.1590.10">
    <property type="entry name" value="glutathione-dependent formaldehyde- activating enzyme (gfa)"/>
    <property type="match status" value="1"/>
</dbReference>
<sequence>MSNQGHCNCESIKVELAAELQKDTLSCFCSNCQRAGGLFAPNYVVDEDKAKITDSSGTLKTFTATADSGNKVQRSFCGDCGSPVVTRTPKYPGKAIIKASLFDQIAAPTGEAFTKRRPEWQKPVDGAQQL</sequence>
<comment type="caution">
    <text evidence="6">The sequence shown here is derived from an EMBL/GenBank/DDBJ whole genome shotgun (WGS) entry which is preliminary data.</text>
</comment>
<dbReference type="AlphaFoldDB" id="A0A366S363"/>
<dbReference type="OrthoDB" id="9985472at2759"/>
<dbReference type="GO" id="GO:0016846">
    <property type="term" value="F:carbon-sulfur lyase activity"/>
    <property type="evidence" value="ECO:0007669"/>
    <property type="project" value="InterPro"/>
</dbReference>
<feature type="domain" description="CENP-V/GFA" evidence="5">
    <location>
        <begin position="3"/>
        <end position="125"/>
    </location>
</feature>
<dbReference type="PANTHER" id="PTHR33337:SF40">
    <property type="entry name" value="CENP-V_GFA DOMAIN-CONTAINING PROTEIN-RELATED"/>
    <property type="match status" value="1"/>
</dbReference>
<dbReference type="PROSITE" id="PS51891">
    <property type="entry name" value="CENP_V_GFA"/>
    <property type="match status" value="1"/>
</dbReference>
<dbReference type="GO" id="GO:0046872">
    <property type="term" value="F:metal ion binding"/>
    <property type="evidence" value="ECO:0007669"/>
    <property type="project" value="UniProtKB-KW"/>
</dbReference>
<evidence type="ECO:0000313" key="6">
    <source>
        <dbReference type="EMBL" id="RBR23753.1"/>
    </source>
</evidence>
<reference evidence="6 7" key="1">
    <citation type="submission" date="2018-06" db="EMBL/GenBank/DDBJ databases">
        <title>Fusarium incarnatum-equiseti species complex species 28.</title>
        <authorList>
            <person name="Gardiner D.M."/>
        </authorList>
    </citation>
    <scope>NUCLEOTIDE SEQUENCE [LARGE SCALE GENOMIC DNA]</scope>
    <source>
        <strain evidence="6 7">FIESC_28</strain>
    </source>
</reference>
<organism evidence="6 7">
    <name type="scientific">Fusarium coffeatum</name>
    <dbReference type="NCBI Taxonomy" id="231269"/>
    <lineage>
        <taxon>Eukaryota</taxon>
        <taxon>Fungi</taxon>
        <taxon>Dikarya</taxon>
        <taxon>Ascomycota</taxon>
        <taxon>Pezizomycotina</taxon>
        <taxon>Sordariomycetes</taxon>
        <taxon>Hypocreomycetidae</taxon>
        <taxon>Hypocreales</taxon>
        <taxon>Nectriaceae</taxon>
        <taxon>Fusarium</taxon>
        <taxon>Fusarium incarnatum-equiseti species complex</taxon>
    </lineage>
</organism>
<dbReference type="InterPro" id="IPR006913">
    <property type="entry name" value="CENP-V/GFA"/>
</dbReference>
<dbReference type="InterPro" id="IPR011057">
    <property type="entry name" value="Mss4-like_sf"/>
</dbReference>
<evidence type="ECO:0000259" key="5">
    <source>
        <dbReference type="PROSITE" id="PS51891"/>
    </source>
</evidence>
<dbReference type="RefSeq" id="XP_031018344.1">
    <property type="nucleotide sequence ID" value="XM_031157607.1"/>
</dbReference>
<name>A0A366S363_9HYPO</name>
<keyword evidence="3" id="KW-0862">Zinc</keyword>
<evidence type="ECO:0000256" key="4">
    <source>
        <dbReference type="ARBA" id="ARBA00023239"/>
    </source>
</evidence>
<dbReference type="PANTHER" id="PTHR33337">
    <property type="entry name" value="GFA DOMAIN-CONTAINING PROTEIN"/>
    <property type="match status" value="1"/>
</dbReference>
<gene>
    <name evidence="6" type="ORF">FIESC28_03458</name>
</gene>
<proteinExistence type="inferred from homology"/>
<dbReference type="SUPFAM" id="SSF51316">
    <property type="entry name" value="Mss4-like"/>
    <property type="match status" value="1"/>
</dbReference>
<protein>
    <recommendedName>
        <fullName evidence="5">CENP-V/GFA domain-containing protein</fullName>
    </recommendedName>
</protein>
<dbReference type="Pfam" id="PF04828">
    <property type="entry name" value="GFA"/>
    <property type="match status" value="1"/>
</dbReference>
<accession>A0A366S363</accession>
<evidence type="ECO:0000256" key="2">
    <source>
        <dbReference type="ARBA" id="ARBA00022723"/>
    </source>
</evidence>
<keyword evidence="7" id="KW-1185">Reference proteome</keyword>
<evidence type="ECO:0000313" key="7">
    <source>
        <dbReference type="Proteomes" id="UP000253153"/>
    </source>
</evidence>
<dbReference type="EMBL" id="QKXC01000070">
    <property type="protein sequence ID" value="RBR23753.1"/>
    <property type="molecule type" value="Genomic_DNA"/>
</dbReference>
<evidence type="ECO:0000256" key="3">
    <source>
        <dbReference type="ARBA" id="ARBA00022833"/>
    </source>
</evidence>
<dbReference type="GeneID" id="41992903"/>
<keyword evidence="4" id="KW-0456">Lyase</keyword>